<dbReference type="PANTHER" id="PTHR11481:SF112">
    <property type="entry name" value="FC RECEPTOR-LIKE PROTEIN 4-RELATED"/>
    <property type="match status" value="1"/>
</dbReference>
<feature type="non-terminal residue" evidence="4">
    <location>
        <position position="1"/>
    </location>
</feature>
<dbReference type="InterPro" id="IPR003599">
    <property type="entry name" value="Ig_sub"/>
</dbReference>
<protein>
    <submittedName>
        <fullName evidence="4">Fc receptor-like protein 5 isoform X1</fullName>
    </submittedName>
</protein>
<dbReference type="InterPro" id="IPR050488">
    <property type="entry name" value="Ig_Fc_receptor"/>
</dbReference>
<feature type="domain" description="Ig-like" evidence="3">
    <location>
        <begin position="93"/>
        <end position="176"/>
    </location>
</feature>
<evidence type="ECO:0000313" key="5">
    <source>
        <dbReference type="Proteomes" id="UP001230051"/>
    </source>
</evidence>
<keyword evidence="2" id="KW-1015">Disulfide bond</keyword>
<evidence type="ECO:0000259" key="3">
    <source>
        <dbReference type="PROSITE" id="PS50835"/>
    </source>
</evidence>
<dbReference type="SUPFAM" id="SSF48726">
    <property type="entry name" value="Immunoglobulin"/>
    <property type="match status" value="3"/>
</dbReference>
<reference evidence="4" key="1">
    <citation type="submission" date="2022-02" db="EMBL/GenBank/DDBJ databases">
        <title>Atlantic sturgeon de novo genome assembly.</title>
        <authorList>
            <person name="Stock M."/>
            <person name="Klopp C."/>
            <person name="Guiguen Y."/>
            <person name="Cabau C."/>
            <person name="Parinello H."/>
            <person name="Santidrian Yebra-Pimentel E."/>
            <person name="Kuhl H."/>
            <person name="Dirks R.P."/>
            <person name="Guessner J."/>
            <person name="Wuertz S."/>
            <person name="Du K."/>
            <person name="Schartl M."/>
        </authorList>
    </citation>
    <scope>NUCLEOTIDE SEQUENCE</scope>
    <source>
        <strain evidence="4">STURGEONOMICS-FGT-2020</strain>
        <tissue evidence="4">Whole blood</tissue>
    </source>
</reference>
<name>A0AAD8CFN6_ACIOX</name>
<proteinExistence type="predicted"/>
<dbReference type="Gene3D" id="2.60.40.10">
    <property type="entry name" value="Immunoglobulins"/>
    <property type="match status" value="3"/>
</dbReference>
<dbReference type="AlphaFoldDB" id="A0AAD8CFN6"/>
<gene>
    <name evidence="4" type="primary">FCRLA</name>
    <name evidence="4" type="ORF">AOXY_G38009</name>
</gene>
<dbReference type="InterPro" id="IPR013783">
    <property type="entry name" value="Ig-like_fold"/>
</dbReference>
<keyword evidence="5" id="KW-1185">Reference proteome</keyword>
<keyword evidence="1" id="KW-0732">Signal</keyword>
<evidence type="ECO:0000313" key="4">
    <source>
        <dbReference type="EMBL" id="KAK1138181.1"/>
    </source>
</evidence>
<dbReference type="GO" id="GO:0004888">
    <property type="term" value="F:transmembrane signaling receptor activity"/>
    <property type="evidence" value="ECO:0007669"/>
    <property type="project" value="TreeGrafter"/>
</dbReference>
<dbReference type="PROSITE" id="PS50835">
    <property type="entry name" value="IG_LIKE"/>
    <property type="match status" value="3"/>
</dbReference>
<evidence type="ECO:0000256" key="1">
    <source>
        <dbReference type="ARBA" id="ARBA00022729"/>
    </source>
</evidence>
<keyword evidence="4" id="KW-0675">Receptor</keyword>
<dbReference type="Proteomes" id="UP001230051">
    <property type="component" value="Unassembled WGS sequence"/>
</dbReference>
<organism evidence="4 5">
    <name type="scientific">Acipenser oxyrinchus oxyrinchus</name>
    <dbReference type="NCBI Taxonomy" id="40147"/>
    <lineage>
        <taxon>Eukaryota</taxon>
        <taxon>Metazoa</taxon>
        <taxon>Chordata</taxon>
        <taxon>Craniata</taxon>
        <taxon>Vertebrata</taxon>
        <taxon>Euteleostomi</taxon>
        <taxon>Actinopterygii</taxon>
        <taxon>Chondrostei</taxon>
        <taxon>Acipenseriformes</taxon>
        <taxon>Acipenseridae</taxon>
        <taxon>Acipenser</taxon>
    </lineage>
</organism>
<dbReference type="GO" id="GO:0009897">
    <property type="term" value="C:external side of plasma membrane"/>
    <property type="evidence" value="ECO:0007669"/>
    <property type="project" value="TreeGrafter"/>
</dbReference>
<dbReference type="EMBL" id="JAGXEW010000666">
    <property type="protein sequence ID" value="KAK1138181.1"/>
    <property type="molecule type" value="Genomic_DNA"/>
</dbReference>
<dbReference type="GO" id="GO:0007166">
    <property type="term" value="P:cell surface receptor signaling pathway"/>
    <property type="evidence" value="ECO:0007669"/>
    <property type="project" value="TreeGrafter"/>
</dbReference>
<comment type="caution">
    <text evidence="4">The sequence shown here is derived from an EMBL/GenBank/DDBJ whole genome shotgun (WGS) entry which is preliminary data.</text>
</comment>
<dbReference type="PANTHER" id="PTHR11481">
    <property type="entry name" value="IMMUNOGLOBULIN FC RECEPTOR"/>
    <property type="match status" value="1"/>
</dbReference>
<dbReference type="GO" id="GO:0006955">
    <property type="term" value="P:immune response"/>
    <property type="evidence" value="ECO:0007669"/>
    <property type="project" value="TreeGrafter"/>
</dbReference>
<feature type="domain" description="Ig-like" evidence="3">
    <location>
        <begin position="1"/>
        <end position="87"/>
    </location>
</feature>
<dbReference type="SMART" id="SM00409">
    <property type="entry name" value="IG"/>
    <property type="match status" value="3"/>
</dbReference>
<evidence type="ECO:0000256" key="2">
    <source>
        <dbReference type="ARBA" id="ARBA00023157"/>
    </source>
</evidence>
<accession>A0AAD8CFN6</accession>
<feature type="domain" description="Ig-like" evidence="3">
    <location>
        <begin position="191"/>
        <end position="277"/>
    </location>
</feature>
<dbReference type="Pfam" id="PF13927">
    <property type="entry name" value="Ig_3"/>
    <property type="match status" value="1"/>
</dbReference>
<dbReference type="SMART" id="SM00408">
    <property type="entry name" value="IGc2"/>
    <property type="match status" value="3"/>
</dbReference>
<sequence>SDQWVILQTPPQPVFEGDTLTLRCRVWSYTATRVIFYKDNKELQSQVGTELSVDHVPKSNEGSYKCRAEWRMRGSSLDGVSAEVRVSVRAGKPKPVLTREPAGEISEGDTVTLSCVVEGGSGGWRYLWYTDRQGAPVHQTDSSSGTGAGYTISAAALSHSGEYWCGAGRGRNTSYSQYSDPIWVNVTALFSRVTLTASPGATVKEGEALNLTCEAAVNKTPHPQLHYTIVRDGEPVTNSTDSALYSIASTEKSHTGSYTCAVESQGVKKSSQELHIEVQSKDTFYVQG</sequence>
<dbReference type="Pfam" id="PF13895">
    <property type="entry name" value="Ig_2"/>
    <property type="match status" value="2"/>
</dbReference>
<dbReference type="InterPro" id="IPR036179">
    <property type="entry name" value="Ig-like_dom_sf"/>
</dbReference>
<dbReference type="InterPro" id="IPR003598">
    <property type="entry name" value="Ig_sub2"/>
</dbReference>
<dbReference type="InterPro" id="IPR007110">
    <property type="entry name" value="Ig-like_dom"/>
</dbReference>